<name>A0A0F9HGQ1_9ZZZZ</name>
<feature type="non-terminal residue" evidence="1">
    <location>
        <position position="1"/>
    </location>
</feature>
<reference evidence="1" key="1">
    <citation type="journal article" date="2015" name="Nature">
        <title>Complex archaea that bridge the gap between prokaryotes and eukaryotes.</title>
        <authorList>
            <person name="Spang A."/>
            <person name="Saw J.H."/>
            <person name="Jorgensen S.L."/>
            <person name="Zaremba-Niedzwiedzka K."/>
            <person name="Martijn J."/>
            <person name="Lind A.E."/>
            <person name="van Eijk R."/>
            <person name="Schleper C."/>
            <person name="Guy L."/>
            <person name="Ettema T.J."/>
        </authorList>
    </citation>
    <scope>NUCLEOTIDE SEQUENCE</scope>
</reference>
<dbReference type="EMBL" id="LAZR01024709">
    <property type="protein sequence ID" value="KKL74272.1"/>
    <property type="molecule type" value="Genomic_DNA"/>
</dbReference>
<gene>
    <name evidence="1" type="ORF">LCGC14_2066500</name>
</gene>
<evidence type="ECO:0000313" key="1">
    <source>
        <dbReference type="EMBL" id="KKL74272.1"/>
    </source>
</evidence>
<organism evidence="1">
    <name type="scientific">marine sediment metagenome</name>
    <dbReference type="NCBI Taxonomy" id="412755"/>
    <lineage>
        <taxon>unclassified sequences</taxon>
        <taxon>metagenomes</taxon>
        <taxon>ecological metagenomes</taxon>
    </lineage>
</organism>
<dbReference type="AlphaFoldDB" id="A0A0F9HGQ1"/>
<accession>A0A0F9HGQ1</accession>
<proteinExistence type="predicted"/>
<comment type="caution">
    <text evidence="1">The sequence shown here is derived from an EMBL/GenBank/DDBJ whole genome shotgun (WGS) entry which is preliminary data.</text>
</comment>
<protein>
    <submittedName>
        <fullName evidence="1">Uncharacterized protein</fullName>
    </submittedName>
</protein>
<sequence>PVFTCNSPLDIVDLTGDLRVSEDYIFKSGTAFEGLLSHNISAHRTYTFPNVTGNVPIGAIAITLILDEDNMVSDSAVALATQQSIKAYADAQDMIGFGNSKWISLNNGWSPDTSITFTTTDRIYARATGAMQFVLAVPAQRGSKQLTITGIRWYQYDADSNDDIVQTRIFAHKTDGTITTIYNDTSHQDSVGLKITGGTLAAIDYNVGANGYQYVILYLSHNVTTALELELGCIQMRCHWE</sequence>